<dbReference type="InterPro" id="IPR048093">
    <property type="entry name" value="MobT"/>
</dbReference>
<proteinExistence type="predicted"/>
<dbReference type="AlphaFoldDB" id="A0A174RRT4"/>
<dbReference type="EMBL" id="CZAB01000058">
    <property type="protein sequence ID" value="CUP88333.1"/>
    <property type="molecule type" value="Genomic_DNA"/>
</dbReference>
<evidence type="ECO:0000313" key="3">
    <source>
        <dbReference type="EMBL" id="SQB03931.1"/>
    </source>
</evidence>
<dbReference type="Proteomes" id="UP000095512">
    <property type="component" value="Unassembled WGS sequence"/>
</dbReference>
<dbReference type="Proteomes" id="UP000251853">
    <property type="component" value="Unassembled WGS sequence"/>
</dbReference>
<evidence type="ECO:0000313" key="4">
    <source>
        <dbReference type="Proteomes" id="UP000095512"/>
    </source>
</evidence>
<keyword evidence="2" id="KW-0396">Initiation factor</keyword>
<dbReference type="GO" id="GO:0003743">
    <property type="term" value="F:translation initiation factor activity"/>
    <property type="evidence" value="ECO:0007669"/>
    <property type="project" value="UniProtKB-KW"/>
</dbReference>
<feature type="domain" description="HTH cro/C1-type" evidence="1">
    <location>
        <begin position="85"/>
        <end position="141"/>
    </location>
</feature>
<dbReference type="PROSITE" id="PS50943">
    <property type="entry name" value="HTH_CROC1"/>
    <property type="match status" value="1"/>
</dbReference>
<keyword evidence="2" id="KW-0648">Protein biosynthesis</keyword>
<evidence type="ECO:0000313" key="5">
    <source>
        <dbReference type="Proteomes" id="UP000251853"/>
    </source>
</evidence>
<dbReference type="InterPro" id="IPR010982">
    <property type="entry name" value="Lambda_DNA-bd_dom_sf"/>
</dbReference>
<dbReference type="NCBIfam" id="NF041493">
    <property type="entry name" value="MobT"/>
    <property type="match status" value="1"/>
</dbReference>
<dbReference type="InterPro" id="IPR003491">
    <property type="entry name" value="REP-like_C"/>
</dbReference>
<dbReference type="Pfam" id="PF18106">
    <property type="entry name" value="Rol_Rep_N"/>
    <property type="match status" value="1"/>
</dbReference>
<reference evidence="2 4" key="1">
    <citation type="submission" date="2015-09" db="EMBL/GenBank/DDBJ databases">
        <authorList>
            <consortium name="Pathogen Informatics"/>
        </authorList>
    </citation>
    <scope>NUCLEOTIDE SEQUENCE [LARGE SCALE GENOMIC DNA]</scope>
    <source>
        <strain evidence="2 4">2789STDY5834865</strain>
    </source>
</reference>
<dbReference type="Gene3D" id="1.10.260.40">
    <property type="entry name" value="lambda repressor-like DNA-binding domains"/>
    <property type="match status" value="1"/>
</dbReference>
<dbReference type="EMBL" id="UAVW01000001">
    <property type="protein sequence ID" value="SQB03931.1"/>
    <property type="molecule type" value="Genomic_DNA"/>
</dbReference>
<protein>
    <submittedName>
        <fullName evidence="2">Conjugative transposon replication initiation factor</fullName>
    </submittedName>
</protein>
<dbReference type="Pfam" id="PF02486">
    <property type="entry name" value="Rep_trans"/>
    <property type="match status" value="1"/>
</dbReference>
<dbReference type="CDD" id="cd00093">
    <property type="entry name" value="HTH_XRE"/>
    <property type="match status" value="1"/>
</dbReference>
<evidence type="ECO:0000259" key="1">
    <source>
        <dbReference type="PROSITE" id="PS50943"/>
    </source>
</evidence>
<dbReference type="GO" id="GO:0003677">
    <property type="term" value="F:DNA binding"/>
    <property type="evidence" value="ECO:0007669"/>
    <property type="project" value="InterPro"/>
</dbReference>
<dbReference type="InterPro" id="IPR001387">
    <property type="entry name" value="Cro/C1-type_HTH"/>
</dbReference>
<evidence type="ECO:0000313" key="2">
    <source>
        <dbReference type="EMBL" id="CUP88333.1"/>
    </source>
</evidence>
<dbReference type="SMART" id="SM00530">
    <property type="entry name" value="HTH_XRE"/>
    <property type="match status" value="1"/>
</dbReference>
<gene>
    <name evidence="2" type="ORF">ERS852480_04306</name>
    <name evidence="3" type="ORF">NCTC11224_00303</name>
</gene>
<dbReference type="InterPro" id="IPR040819">
    <property type="entry name" value="Rol_Rep_N"/>
</dbReference>
<accession>A0A174RRT4</accession>
<dbReference type="Pfam" id="PF01381">
    <property type="entry name" value="HTH_3"/>
    <property type="match status" value="1"/>
</dbReference>
<name>A0A174RRT4_9FIRM</name>
<sequence>MRSESRRNGLTCCGWCAARHASRNPSYLTEGYKSTGNNQTTGQNPTVHKGFSPYPAYVNKALKVGIRFFRQEGFSLNEETWVRDIREKRAAYGISQQKLALAAGITRPYLSDIETGKAHPSKALQEAITEALERFNPDAPLEMLFDYVRIRFPTTDVKHIVEDVLRLKLPYFIHEDYGFYSYTEHYYLGDIFVLVSPELEKGVLLELKGRGCRQFESYLLAQERSWYEFFMDVLMEDGVMKRLDLAINDKTGILNIPHLTEKCRNEECISVFRSFKSYRSGELVRREEKECMGNTLYIGSLQSEVYFCIYEKDYEQYKKHDIPIAYAEVKNRFEIRLKNERAFYAIRDLLEHDNPERTAFQIINRYVRFVDRDDTKPRSDWRISEEWAWFIGEHRGSLKLTTKPEPYSFERTLHWLSHQVAPTLKLALRLDKMNHTQIVHDIITHAKLTEKHEKILKQQAAAAKEVVL</sequence>
<reference evidence="3 5" key="2">
    <citation type="submission" date="2018-06" db="EMBL/GenBank/DDBJ databases">
        <authorList>
            <consortium name="Pathogen Informatics"/>
            <person name="Doyle S."/>
        </authorList>
    </citation>
    <scope>NUCLEOTIDE SEQUENCE [LARGE SCALE GENOMIC DNA]</scope>
    <source>
        <strain evidence="3 5">NCTC11224</strain>
    </source>
</reference>
<dbReference type="SUPFAM" id="SSF47413">
    <property type="entry name" value="lambda repressor-like DNA-binding domains"/>
    <property type="match status" value="1"/>
</dbReference>
<keyword evidence="5" id="KW-1185">Reference proteome</keyword>
<organism evidence="2 4">
    <name type="scientific">Enterocloster clostridioformis</name>
    <dbReference type="NCBI Taxonomy" id="1531"/>
    <lineage>
        <taxon>Bacteria</taxon>
        <taxon>Bacillati</taxon>
        <taxon>Bacillota</taxon>
        <taxon>Clostridia</taxon>
        <taxon>Lachnospirales</taxon>
        <taxon>Lachnospiraceae</taxon>
        <taxon>Enterocloster</taxon>
    </lineage>
</organism>